<proteinExistence type="predicted"/>
<dbReference type="RefSeq" id="WP_106181435.1">
    <property type="nucleotide sequence ID" value="NZ_PVNH01000011.1"/>
</dbReference>
<organism evidence="2 3">
    <name type="scientific">Prauserella shujinwangii</name>
    <dbReference type="NCBI Taxonomy" id="1453103"/>
    <lineage>
        <taxon>Bacteria</taxon>
        <taxon>Bacillati</taxon>
        <taxon>Actinomycetota</taxon>
        <taxon>Actinomycetes</taxon>
        <taxon>Pseudonocardiales</taxon>
        <taxon>Pseudonocardiaceae</taxon>
        <taxon>Prauserella</taxon>
    </lineage>
</organism>
<feature type="transmembrane region" description="Helical" evidence="1">
    <location>
        <begin position="17"/>
        <end position="34"/>
    </location>
</feature>
<gene>
    <name evidence="2" type="ORF">B0I33_111104</name>
</gene>
<sequence>MTEARASRTRTRPVQRVAALVGAVFLVVGVLGFIPGVTTNYDQLEWAGPDADAMLFGVFAVSILHNLVHLAFGVLGLAAAMSAAMSRIFLLVGGLVYLILTAYGVWVDLSSDANFIPVNTPDNWLHLGLGVGMIAAALVATAIERRRIG</sequence>
<evidence type="ECO:0000313" key="3">
    <source>
        <dbReference type="Proteomes" id="UP000238362"/>
    </source>
</evidence>
<reference evidence="2 3" key="1">
    <citation type="submission" date="2018-03" db="EMBL/GenBank/DDBJ databases">
        <title>Genomic Encyclopedia of Type Strains, Phase III (KMG-III): the genomes of soil and plant-associated and newly described type strains.</title>
        <authorList>
            <person name="Whitman W."/>
        </authorList>
    </citation>
    <scope>NUCLEOTIDE SEQUENCE [LARGE SCALE GENOMIC DNA]</scope>
    <source>
        <strain evidence="2 3">CGMCC 4.7125</strain>
    </source>
</reference>
<evidence type="ECO:0000313" key="2">
    <source>
        <dbReference type="EMBL" id="PRX44592.1"/>
    </source>
</evidence>
<evidence type="ECO:0000256" key="1">
    <source>
        <dbReference type="SAM" id="Phobius"/>
    </source>
</evidence>
<feature type="transmembrane region" description="Helical" evidence="1">
    <location>
        <begin position="88"/>
        <end position="106"/>
    </location>
</feature>
<dbReference type="Pfam" id="PF14325">
    <property type="entry name" value="DUF4383"/>
    <property type="match status" value="1"/>
</dbReference>
<name>A0A2T0LN19_9PSEU</name>
<comment type="caution">
    <text evidence="2">The sequence shown here is derived from an EMBL/GenBank/DDBJ whole genome shotgun (WGS) entry which is preliminary data.</text>
</comment>
<keyword evidence="1" id="KW-0472">Membrane</keyword>
<dbReference type="AlphaFoldDB" id="A0A2T0LN19"/>
<keyword evidence="1" id="KW-0812">Transmembrane</keyword>
<dbReference type="Proteomes" id="UP000238362">
    <property type="component" value="Unassembled WGS sequence"/>
</dbReference>
<keyword evidence="3" id="KW-1185">Reference proteome</keyword>
<keyword evidence="1" id="KW-1133">Transmembrane helix</keyword>
<feature type="transmembrane region" description="Helical" evidence="1">
    <location>
        <begin position="54"/>
        <end position="81"/>
    </location>
</feature>
<dbReference type="OrthoDB" id="572373at2"/>
<accession>A0A2T0LN19</accession>
<feature type="transmembrane region" description="Helical" evidence="1">
    <location>
        <begin position="126"/>
        <end position="143"/>
    </location>
</feature>
<protein>
    <submittedName>
        <fullName evidence="2">Uncharacterized protein DUF4383</fullName>
    </submittedName>
</protein>
<dbReference type="EMBL" id="PVNH01000011">
    <property type="protein sequence ID" value="PRX44592.1"/>
    <property type="molecule type" value="Genomic_DNA"/>
</dbReference>